<protein>
    <submittedName>
        <fullName evidence="1">Uncharacterized protein</fullName>
    </submittedName>
</protein>
<accession>A0A381PHQ0</accession>
<gene>
    <name evidence="1" type="ORF">METZ01_LOCUS19399</name>
</gene>
<dbReference type="EMBL" id="UINC01000987">
    <property type="protein sequence ID" value="SUZ66545.1"/>
    <property type="molecule type" value="Genomic_DNA"/>
</dbReference>
<proteinExistence type="predicted"/>
<name>A0A381PHQ0_9ZZZZ</name>
<organism evidence="1">
    <name type="scientific">marine metagenome</name>
    <dbReference type="NCBI Taxonomy" id="408172"/>
    <lineage>
        <taxon>unclassified sequences</taxon>
        <taxon>metagenomes</taxon>
        <taxon>ecological metagenomes</taxon>
    </lineage>
</organism>
<evidence type="ECO:0000313" key="1">
    <source>
        <dbReference type="EMBL" id="SUZ66545.1"/>
    </source>
</evidence>
<sequence>MSTRAIDYVTCQDLGAGFYPNSLEIASV</sequence>
<dbReference type="AlphaFoldDB" id="A0A381PHQ0"/>
<reference evidence="1" key="1">
    <citation type="submission" date="2018-05" db="EMBL/GenBank/DDBJ databases">
        <authorList>
            <person name="Lanie J.A."/>
            <person name="Ng W.-L."/>
            <person name="Kazmierczak K.M."/>
            <person name="Andrzejewski T.M."/>
            <person name="Davidsen T.M."/>
            <person name="Wayne K.J."/>
            <person name="Tettelin H."/>
            <person name="Glass J.I."/>
            <person name="Rusch D."/>
            <person name="Podicherti R."/>
            <person name="Tsui H.-C.T."/>
            <person name="Winkler M.E."/>
        </authorList>
    </citation>
    <scope>NUCLEOTIDE SEQUENCE</scope>
</reference>